<dbReference type="Proteomes" id="UP000192775">
    <property type="component" value="Chromosome"/>
</dbReference>
<dbReference type="AlphaFoldDB" id="A0A1X9LP15"/>
<dbReference type="STRING" id="1619308.B5808_12905"/>
<dbReference type="RefSeq" id="WP_085020156.1">
    <property type="nucleotide sequence ID" value="NZ_BMHD01000001.1"/>
</dbReference>
<protein>
    <submittedName>
        <fullName evidence="1">Uncharacterized protein</fullName>
    </submittedName>
</protein>
<name>A0A1X9LP15_9MICO</name>
<gene>
    <name evidence="1" type="ORF">B5808_12905</name>
</gene>
<sequence length="331" mass="36045">MIVVPRLLLILLTAAISAYHIVLGVYTLGTPQSPWPVVVSMVLYAVATTLSLWPGRRQRMPAWLAAGDGAVSVVMLILVLNQLDPRADNGYATWPIAAVGTLMTIVVVRQRAWFAWSGVVVLALTVLVWADDPVALTTLGVVGSAVFVGVGQAATRAVGLSARDARLYERAARRAVEWHAREEAERSERGDRVRMMTTVATPLLERIVATGGVLDEDERAECLRLEAALRDEIRGRRLLDDEVRRVVSAARQRGAEVSLLDEGGIDELPDADRARIMAEIAEHIGGSEADRIVVRTGAVDDDVAVTVVGLSRRPDEEEDAVTLWLEIPRRA</sequence>
<keyword evidence="2" id="KW-1185">Reference proteome</keyword>
<organism evidence="1 2">
    <name type="scientific">Cnuibacter physcomitrellae</name>
    <dbReference type="NCBI Taxonomy" id="1619308"/>
    <lineage>
        <taxon>Bacteria</taxon>
        <taxon>Bacillati</taxon>
        <taxon>Actinomycetota</taxon>
        <taxon>Actinomycetes</taxon>
        <taxon>Micrococcales</taxon>
        <taxon>Microbacteriaceae</taxon>
        <taxon>Cnuibacter</taxon>
    </lineage>
</organism>
<evidence type="ECO:0000313" key="2">
    <source>
        <dbReference type="Proteomes" id="UP000192775"/>
    </source>
</evidence>
<evidence type="ECO:0000313" key="1">
    <source>
        <dbReference type="EMBL" id="ARJ06018.1"/>
    </source>
</evidence>
<reference evidence="1 2" key="1">
    <citation type="submission" date="2017-04" db="EMBL/GenBank/DDBJ databases">
        <authorList>
            <person name="Afonso C.L."/>
            <person name="Miller P.J."/>
            <person name="Scott M.A."/>
            <person name="Spackman E."/>
            <person name="Goraichik I."/>
            <person name="Dimitrov K.M."/>
            <person name="Suarez D.L."/>
            <person name="Swayne D.E."/>
        </authorList>
    </citation>
    <scope>NUCLEOTIDE SEQUENCE [LARGE SCALE GENOMIC DNA]</scope>
    <source>
        <strain evidence="2">XA(T)</strain>
    </source>
</reference>
<dbReference type="EMBL" id="CP020715">
    <property type="protein sequence ID" value="ARJ06018.1"/>
    <property type="molecule type" value="Genomic_DNA"/>
</dbReference>
<accession>A0A1X9LP15</accession>
<dbReference type="KEGG" id="cphy:B5808_12905"/>
<proteinExistence type="predicted"/>